<dbReference type="EMBL" id="CALBWS010000015">
    <property type="protein sequence ID" value="CAH2715288.1"/>
    <property type="molecule type" value="Genomic_DNA"/>
</dbReference>
<dbReference type="RefSeq" id="WP_248735579.1">
    <property type="nucleotide sequence ID" value="NZ_CALBWS010000015.1"/>
</dbReference>
<protein>
    <submittedName>
        <fullName evidence="1">Uncharacterized protein</fullName>
    </submittedName>
</protein>
<proteinExistence type="predicted"/>
<organism evidence="1 2">
    <name type="scientific">Neobacillus rhizosphaerae</name>
    <dbReference type="NCBI Taxonomy" id="2880965"/>
    <lineage>
        <taxon>Bacteria</taxon>
        <taxon>Bacillati</taxon>
        <taxon>Bacillota</taxon>
        <taxon>Bacilli</taxon>
        <taxon>Bacillales</taxon>
        <taxon>Bacillaceae</taxon>
        <taxon>Neobacillus</taxon>
    </lineage>
</organism>
<name>A0ABM9ESX2_9BACI</name>
<evidence type="ECO:0000313" key="1">
    <source>
        <dbReference type="EMBL" id="CAH2715288.1"/>
    </source>
</evidence>
<keyword evidence="2" id="KW-1185">Reference proteome</keyword>
<comment type="caution">
    <text evidence="1">The sequence shown here is derived from an EMBL/GenBank/DDBJ whole genome shotgun (WGS) entry which is preliminary data.</text>
</comment>
<accession>A0ABM9ESX2</accession>
<sequence length="219" mass="24662">MLSFEEKKAIFRSFQLKEKKISNGRVNFVYPESKQRGQVLATQLHPSGNGYVIGKYLLDESIKHNGYKLDSRGYISVRDFSKDELTKVISEVMKSMSEITDDTLLFFEKKTVSENANLSIERQKASEKVTESKIEPIDVAMKIPEKAVEGKSEPTEATMKIPEKAVESKSVPSENIPAVAAYDNLACSLLNHWVGLTISVAECGFIVWRNTVRKLGRLR</sequence>
<dbReference type="Proteomes" id="UP000838308">
    <property type="component" value="Unassembled WGS sequence"/>
</dbReference>
<reference evidence="1" key="1">
    <citation type="submission" date="2022-04" db="EMBL/GenBank/DDBJ databases">
        <authorList>
            <person name="Criscuolo A."/>
        </authorList>
    </citation>
    <scope>NUCLEOTIDE SEQUENCE</scope>
    <source>
        <strain evidence="1">CIP111895</strain>
    </source>
</reference>
<gene>
    <name evidence="1" type="ORF">BACCIP111895_02472</name>
</gene>
<evidence type="ECO:0000313" key="2">
    <source>
        <dbReference type="Proteomes" id="UP000838308"/>
    </source>
</evidence>